<dbReference type="EMBL" id="UINC01077330">
    <property type="protein sequence ID" value="SVC17357.1"/>
    <property type="molecule type" value="Genomic_DNA"/>
</dbReference>
<organism evidence="1">
    <name type="scientific">marine metagenome</name>
    <dbReference type="NCBI Taxonomy" id="408172"/>
    <lineage>
        <taxon>unclassified sequences</taxon>
        <taxon>metagenomes</taxon>
        <taxon>ecological metagenomes</taxon>
    </lineage>
</organism>
<dbReference type="InterPro" id="IPR022028">
    <property type="entry name" value="DUF3604"/>
</dbReference>
<reference evidence="1" key="1">
    <citation type="submission" date="2018-05" db="EMBL/GenBank/DDBJ databases">
        <authorList>
            <person name="Lanie J.A."/>
            <person name="Ng W.-L."/>
            <person name="Kazmierczak K.M."/>
            <person name="Andrzejewski T.M."/>
            <person name="Davidsen T.M."/>
            <person name="Wayne K.J."/>
            <person name="Tettelin H."/>
            <person name="Glass J.I."/>
            <person name="Rusch D."/>
            <person name="Podicherti R."/>
            <person name="Tsui H.-C.T."/>
            <person name="Winkler M.E."/>
        </authorList>
    </citation>
    <scope>NUCLEOTIDE SEQUENCE</scope>
</reference>
<evidence type="ECO:0008006" key="2">
    <source>
        <dbReference type="Google" id="ProtNLM"/>
    </source>
</evidence>
<name>A0A382K2Q3_9ZZZZ</name>
<dbReference type="AlphaFoldDB" id="A0A382K2Q3"/>
<gene>
    <name evidence="1" type="ORF">METZ01_LOCUS270211</name>
</gene>
<proteinExistence type="predicted"/>
<evidence type="ECO:0000313" key="1">
    <source>
        <dbReference type="EMBL" id="SVC17357.1"/>
    </source>
</evidence>
<protein>
    <recommendedName>
        <fullName evidence="2">DUF3604 domain-containing protein</fullName>
    </recommendedName>
</protein>
<feature type="non-terminal residue" evidence="1">
    <location>
        <position position="1"/>
    </location>
</feature>
<accession>A0A382K2Q3</accession>
<feature type="non-terminal residue" evidence="1">
    <location>
        <position position="430"/>
    </location>
</feature>
<dbReference type="Gene3D" id="3.20.20.140">
    <property type="entry name" value="Metal-dependent hydrolases"/>
    <property type="match status" value="1"/>
</dbReference>
<sequence>HTSLSMDAYIGGTIANPDDAYKFARGEAIEIFGKQVKIERPLDFSAVTDHAEAMGEMMTIQNPEEPAHKAFAPRMFRAIHEPDEPIYSVYNPDVPVNIDTSNQLQLFEYALELIGRDDRKHPAFFRGYSTTAKAWDIILDAAEKHYHPGKFTTFAGFEWSLVTGRSSLHRNIIFRDMMVPDYPLSAFELKHEEALWNWLQQITNDGATAMAIPHNSNLSDGGAFSSRDNNGNPMSKEYAKLRQDFEPLVEIHQAKGSSEVHAAFWKNDEFSGFENYAHPPPLENNYVRWALKKGLEHENTHGVNPFKFGLIGSTDTHTATPGKVEENSNTGNNAMADLFPEARATQRWPLNESFQVYEVVNPGGMVAVWAEENSRGYLYDALKRKECYATSGSRIQLRFFGGSGFQKDFKSDEDLLIDGYTNGVPMGSDL</sequence>
<dbReference type="Pfam" id="PF12228">
    <property type="entry name" value="DUF3604"/>
    <property type="match status" value="1"/>
</dbReference>